<dbReference type="InterPro" id="IPR036396">
    <property type="entry name" value="Cyt_P450_sf"/>
</dbReference>
<organism evidence="8">
    <name type="scientific">Triticum aestivum</name>
    <name type="common">Wheat</name>
    <dbReference type="NCBI Taxonomy" id="4565"/>
    <lineage>
        <taxon>Eukaryota</taxon>
        <taxon>Viridiplantae</taxon>
        <taxon>Streptophyta</taxon>
        <taxon>Embryophyta</taxon>
        <taxon>Tracheophyta</taxon>
        <taxon>Spermatophyta</taxon>
        <taxon>Magnoliopsida</taxon>
        <taxon>Liliopsida</taxon>
        <taxon>Poales</taxon>
        <taxon>Poaceae</taxon>
        <taxon>BOP clade</taxon>
        <taxon>Pooideae</taxon>
        <taxon>Triticodae</taxon>
        <taxon>Triticeae</taxon>
        <taxon>Triticinae</taxon>
        <taxon>Triticum</taxon>
    </lineage>
</organism>
<dbReference type="Pfam" id="PF00067">
    <property type="entry name" value="p450"/>
    <property type="match status" value="1"/>
</dbReference>
<keyword evidence="3 6" id="KW-0479">Metal-binding</keyword>
<evidence type="ECO:0000256" key="6">
    <source>
        <dbReference type="RuleBase" id="RU000461"/>
    </source>
</evidence>
<dbReference type="GO" id="GO:0004497">
    <property type="term" value="F:monooxygenase activity"/>
    <property type="evidence" value="ECO:0007669"/>
    <property type="project" value="UniProtKB-KW"/>
</dbReference>
<name>A0A3B6R778_WHEAT</name>
<dbReference type="OrthoDB" id="2789670at2759"/>
<evidence type="ECO:0000256" key="3">
    <source>
        <dbReference type="ARBA" id="ARBA00022723"/>
    </source>
</evidence>
<evidence type="ECO:0000256" key="1">
    <source>
        <dbReference type="ARBA" id="ARBA00010617"/>
    </source>
</evidence>
<dbReference type="Gramene" id="TraesCS7A02G031800.1">
    <property type="protein sequence ID" value="TraesCS7A02G031800.1"/>
    <property type="gene ID" value="TraesCS7A02G031800"/>
</dbReference>
<dbReference type="PANTHER" id="PTHR47944:SF4">
    <property type="entry name" value="OS09G0441700 PROTEIN"/>
    <property type="match status" value="1"/>
</dbReference>
<dbReference type="PaxDb" id="4565-Traes_7AS_5D02AD4FE.1"/>
<dbReference type="EnsemblPlants" id="TraesCS7A02G031800.1">
    <property type="protein sequence ID" value="TraesCS7A02G031800.1"/>
    <property type="gene ID" value="TraesCS7A02G031800"/>
</dbReference>
<dbReference type="STRING" id="4565.A0A3B6R778"/>
<reference evidence="8" key="1">
    <citation type="submission" date="2018-08" db="EMBL/GenBank/DDBJ databases">
        <authorList>
            <person name="Rossello M."/>
        </authorList>
    </citation>
    <scope>NUCLEOTIDE SEQUENCE [LARGE SCALE GENOMIC DNA]</scope>
    <source>
        <strain evidence="8">cv. Chinese Spring</strain>
    </source>
</reference>
<protein>
    <submittedName>
        <fullName evidence="8">Uncharacterized protein</fullName>
    </submittedName>
</protein>
<evidence type="ECO:0000313" key="8">
    <source>
        <dbReference type="EnsemblPlants" id="TraesCS7A02G031800.1"/>
    </source>
</evidence>
<dbReference type="GO" id="GO:0005506">
    <property type="term" value="F:iron ion binding"/>
    <property type="evidence" value="ECO:0007669"/>
    <property type="project" value="InterPro"/>
</dbReference>
<dbReference type="Gene3D" id="1.10.630.10">
    <property type="entry name" value="Cytochrome P450"/>
    <property type="match status" value="2"/>
</dbReference>
<dbReference type="Gramene" id="TraesCS7A03G0066800.1">
    <property type="protein sequence ID" value="TraesCS7A03G0066800.1.CDS"/>
    <property type="gene ID" value="TraesCS7A03G0066800"/>
</dbReference>
<dbReference type="InterPro" id="IPR001128">
    <property type="entry name" value="Cyt_P450"/>
</dbReference>
<feature type="chain" id="PRO_5043179868" evidence="7">
    <location>
        <begin position="28"/>
        <end position="336"/>
    </location>
</feature>
<dbReference type="GO" id="GO:0016705">
    <property type="term" value="F:oxidoreductase activity, acting on paired donors, with incorporation or reduction of molecular oxygen"/>
    <property type="evidence" value="ECO:0007669"/>
    <property type="project" value="InterPro"/>
</dbReference>
<sequence>MENTILPTMALAALFLFLFLKATFRHGQKYNLPPGPKAWPIIGNFDLIGALPHRSIHELSKKYGPLMHLRFGSFPLIFASGMYTTYNYADITWSPYGAYWCQARRICLTKLFSPRRLALMAHIRVDDVHAMGPHVDTELERDHANGDGEAVVRRRLVGGAGAVDRGVQVDDGDWIPWLAWMDLQGYVRRMKKVGKMFDALMEHVLDEHSVGEHRRREGEAARDMVDVPVRTPPSAGMTCPREFRPERFMGSKIDVKGQDLELLPFGSGRRMCPGYNLGLKEVRLSLAHLLHGFTWTLPVGMPKEELSMEEVFGLTTSRKYPLKVVAAPKLPAHLYL</sequence>
<evidence type="ECO:0000256" key="4">
    <source>
        <dbReference type="ARBA" id="ARBA00023002"/>
    </source>
</evidence>
<dbReference type="AlphaFoldDB" id="A0A3B6R778"/>
<keyword evidence="5 6" id="KW-0408">Iron</keyword>
<feature type="signal peptide" evidence="7">
    <location>
        <begin position="1"/>
        <end position="27"/>
    </location>
</feature>
<accession>A0A3B6R778</accession>
<comment type="similarity">
    <text evidence="1 6">Belongs to the cytochrome P450 family.</text>
</comment>
<evidence type="ECO:0000256" key="5">
    <source>
        <dbReference type="ARBA" id="ARBA00023004"/>
    </source>
</evidence>
<dbReference type="InterPro" id="IPR017972">
    <property type="entry name" value="Cyt_P450_CS"/>
</dbReference>
<keyword evidence="9" id="KW-1185">Reference proteome</keyword>
<dbReference type="OMA" id="CQARRIC"/>
<evidence type="ECO:0000256" key="2">
    <source>
        <dbReference type="ARBA" id="ARBA00022617"/>
    </source>
</evidence>
<keyword evidence="7" id="KW-0732">Signal</keyword>
<keyword evidence="2 6" id="KW-0349">Heme</keyword>
<dbReference type="SUPFAM" id="SSF48264">
    <property type="entry name" value="Cytochrome P450"/>
    <property type="match status" value="1"/>
</dbReference>
<dbReference type="PROSITE" id="PS00086">
    <property type="entry name" value="CYTOCHROME_P450"/>
    <property type="match status" value="1"/>
</dbReference>
<dbReference type="PANTHER" id="PTHR47944">
    <property type="entry name" value="CYTOCHROME P450 98A9"/>
    <property type="match status" value="1"/>
</dbReference>
<keyword evidence="6" id="KW-0503">Monooxygenase</keyword>
<dbReference type="GO" id="GO:0020037">
    <property type="term" value="F:heme binding"/>
    <property type="evidence" value="ECO:0007669"/>
    <property type="project" value="InterPro"/>
</dbReference>
<proteinExistence type="inferred from homology"/>
<evidence type="ECO:0000256" key="7">
    <source>
        <dbReference type="SAM" id="SignalP"/>
    </source>
</evidence>
<reference evidence="8" key="2">
    <citation type="submission" date="2018-10" db="UniProtKB">
        <authorList>
            <consortium name="EnsemblPlants"/>
        </authorList>
    </citation>
    <scope>IDENTIFICATION</scope>
</reference>
<evidence type="ECO:0000313" key="9">
    <source>
        <dbReference type="Proteomes" id="UP000019116"/>
    </source>
</evidence>
<keyword evidence="4 6" id="KW-0560">Oxidoreductase</keyword>
<dbReference type="Proteomes" id="UP000019116">
    <property type="component" value="Chromosome 7A"/>
</dbReference>